<feature type="compositionally biased region" description="Low complexity" evidence="1">
    <location>
        <begin position="83"/>
        <end position="121"/>
    </location>
</feature>
<reference evidence="2" key="1">
    <citation type="submission" date="2021-01" db="EMBL/GenBank/DDBJ databases">
        <authorList>
            <person name="Corre E."/>
            <person name="Pelletier E."/>
            <person name="Niang G."/>
            <person name="Scheremetjew M."/>
            <person name="Finn R."/>
            <person name="Kale V."/>
            <person name="Holt S."/>
            <person name="Cochrane G."/>
            <person name="Meng A."/>
            <person name="Brown T."/>
            <person name="Cohen L."/>
        </authorList>
    </citation>
    <scope>NUCLEOTIDE SEQUENCE</scope>
    <source>
        <strain evidence="2">SAG 11-49</strain>
    </source>
</reference>
<dbReference type="GO" id="GO:0044528">
    <property type="term" value="P:regulation of mitochondrial mRNA stability"/>
    <property type="evidence" value="ECO:0007669"/>
    <property type="project" value="TreeGrafter"/>
</dbReference>
<dbReference type="GO" id="GO:0000963">
    <property type="term" value="P:mitochondrial RNA processing"/>
    <property type="evidence" value="ECO:0007669"/>
    <property type="project" value="TreeGrafter"/>
</dbReference>
<dbReference type="GO" id="GO:1901259">
    <property type="term" value="P:chloroplast rRNA processing"/>
    <property type="evidence" value="ECO:0007669"/>
    <property type="project" value="TreeGrafter"/>
</dbReference>
<protein>
    <recommendedName>
        <fullName evidence="3">RAP domain-containing protein</fullName>
    </recommendedName>
</protein>
<feature type="region of interest" description="Disordered" evidence="1">
    <location>
        <begin position="1127"/>
        <end position="1225"/>
    </location>
</feature>
<dbReference type="GO" id="GO:0009507">
    <property type="term" value="C:chloroplast"/>
    <property type="evidence" value="ECO:0007669"/>
    <property type="project" value="GOC"/>
</dbReference>
<evidence type="ECO:0000256" key="1">
    <source>
        <dbReference type="SAM" id="MobiDB-lite"/>
    </source>
</evidence>
<proteinExistence type="predicted"/>
<sequence>MASLPGGMHAQGLRRGRLTRAISDRPPSRVRSPLNDPNRGDAAARNAAAGRARLRGPPDSTPSLLFPDEFSPSPSGIDADDLPSAASQPVSAASQRQSAASSSRPAASSSGRRGARGNAPPNSAITTKRIKLCLDWRQLASVVREYGSHFNHINAAAALVHLAQLGPGPSQPTPGSSSKADAAAWDAYAAYEALLQELVQTVHQFAVEFGARQVCNAMWAAARLSRNHGAAGHPLCSALLDQLLPYAKVQQPWANAQELSICLWAVAVGGLSPDDDWLEGWLLAFETALPQAAPQHLATCMWSLAQLGVAPDHEWVGALSARAAQIEPGFTARDAAQTLAGAAALSLNLHAAAPQLQRGLRARLLEAVEQEWEDAQYYKEQHHMQLPPDRRASPAFSQAVIPGLEEGVAATPGQAAAHALACGIWALASLSCVPTTAWMERAYALVEAHLHDFTAQGLATVVWGAVSLGQPLPPRLLRALYAATSDAAVLATWPPQSLSSLVWAVSVADAASSSSSSTSRPLAPPSAWCAAFYSAVEHQLHSWNGQQVSMTLVGLARMGVTPDAQWATSLVSHLCTACTHVSPQPLANTLWALAKLGFNMNEGGLAAVTQLLTSRLVTANGSASDSDSCDAALIGSYMAVGASPGSTPLLDPSSAVLLAAGSGSDAVTAGTAGVTADLNHQELANVWYALARFKHMPEPSLADALLAAAKGQYDTMAAAAPQAVQRPGSPTAGSGRGVAATVTAVTAGAAYGIKSQELANTLWALATLGVQPSDAWLRSYWSACMKLLPSFNAKDLAQTVYALAKLGRVPPTASPAASQAGAAAETTQDAAGWAWPNLASPQQLRRSAAATAAAVAASASVSGGQGVAPATTGSSWAGRLLAEAAATLQRGNSQDMANLLWGLAQLGVMPGVSWCNKAAAELCMRCESFAPAHLATCLWALGRCGHAPADGALTDVEGALYRHMGSLGPRELAALMSAFSAMRYTPVAEFTQAYIARCLELAHQFKQKDWGVVLPALAGVVAAKPTQGELVVELLASPELEAAVKRFGPGGVALVAHAAGLMGASTAAPAARRLLSRTLDAAKPNLSKFSSTELGALMVAAARINAQPKPAFMAAWMAAVGARLGAPAPSVTASGSGDAEVMAVSGSESEAGQNPAAEASPSKSSARTSSTNSQEQPEVQAAGWDPQWASSAGAEHADAGLASPASESDSEASTSSQVSSTSIASPASLSGSTVVVVGWSLAKLGLRPKSPWRAAWSEALSRSVHSLTPVEVVMAAWALGAWGSKVDRDVVVDLADAAERHKPLYDKPTRRMLRGLFATLKELSWMEA</sequence>
<dbReference type="GO" id="GO:0035770">
    <property type="term" value="C:ribonucleoprotein granule"/>
    <property type="evidence" value="ECO:0007669"/>
    <property type="project" value="TreeGrafter"/>
</dbReference>
<feature type="compositionally biased region" description="Low complexity" evidence="1">
    <location>
        <begin position="35"/>
        <end position="58"/>
    </location>
</feature>
<accession>A0A7S0RC16</accession>
<feature type="compositionally biased region" description="Low complexity" evidence="1">
    <location>
        <begin position="1202"/>
        <end position="1225"/>
    </location>
</feature>
<dbReference type="GO" id="GO:0003723">
    <property type="term" value="F:RNA binding"/>
    <property type="evidence" value="ECO:0007669"/>
    <property type="project" value="TreeGrafter"/>
</dbReference>
<dbReference type="GO" id="GO:0005759">
    <property type="term" value="C:mitochondrial matrix"/>
    <property type="evidence" value="ECO:0007669"/>
    <property type="project" value="TreeGrafter"/>
</dbReference>
<dbReference type="InterPro" id="IPR050870">
    <property type="entry name" value="FAST_kinase"/>
</dbReference>
<dbReference type="PANTHER" id="PTHR21228:SF40">
    <property type="entry name" value="LD45607P"/>
    <property type="match status" value="1"/>
</dbReference>
<feature type="compositionally biased region" description="Low complexity" evidence="1">
    <location>
        <begin position="1155"/>
        <end position="1173"/>
    </location>
</feature>
<evidence type="ECO:0000313" key="2">
    <source>
        <dbReference type="EMBL" id="CAD8672830.1"/>
    </source>
</evidence>
<gene>
    <name evidence="2" type="ORF">CLEI1391_LOCUS5478</name>
</gene>
<dbReference type="PANTHER" id="PTHR21228">
    <property type="entry name" value="FAST LEU-RICH DOMAIN-CONTAINING"/>
    <property type="match status" value="1"/>
</dbReference>
<organism evidence="2">
    <name type="scientific">Chlamydomonas leiostraca</name>
    <dbReference type="NCBI Taxonomy" id="1034604"/>
    <lineage>
        <taxon>Eukaryota</taxon>
        <taxon>Viridiplantae</taxon>
        <taxon>Chlorophyta</taxon>
        <taxon>core chlorophytes</taxon>
        <taxon>Chlorophyceae</taxon>
        <taxon>CS clade</taxon>
        <taxon>Chlamydomonadales</taxon>
        <taxon>Chlamydomonadaceae</taxon>
        <taxon>Chlamydomonas</taxon>
    </lineage>
</organism>
<dbReference type="EMBL" id="HBFB01009659">
    <property type="protein sequence ID" value="CAD8672830.1"/>
    <property type="molecule type" value="Transcribed_RNA"/>
</dbReference>
<feature type="region of interest" description="Disordered" evidence="1">
    <location>
        <begin position="1"/>
        <end position="123"/>
    </location>
</feature>
<name>A0A7S0RC16_9CHLO</name>
<evidence type="ECO:0008006" key="3">
    <source>
        <dbReference type="Google" id="ProtNLM"/>
    </source>
</evidence>